<evidence type="ECO:0000256" key="5">
    <source>
        <dbReference type="SAM" id="SignalP"/>
    </source>
</evidence>
<comment type="cofactor">
    <cofactor evidence="1">
        <name>Ca(2+)</name>
        <dbReference type="ChEBI" id="CHEBI:29108"/>
    </cofactor>
</comment>
<dbReference type="InterPro" id="IPR006047">
    <property type="entry name" value="GH13_cat_dom"/>
</dbReference>
<keyword evidence="4" id="KW-1133">Transmembrane helix</keyword>
<dbReference type="EMBL" id="QTLC01000029">
    <property type="protein sequence ID" value="RDY71476.1"/>
    <property type="molecule type" value="Genomic_DNA"/>
</dbReference>
<comment type="caution">
    <text evidence="7">The sequence shown here is derived from an EMBL/GenBank/DDBJ whole genome shotgun (WGS) entry which is preliminary data.</text>
</comment>
<accession>A0A3D8VQ08</accession>
<dbReference type="AlphaFoldDB" id="A0A3D8VQ08"/>
<evidence type="ECO:0000256" key="2">
    <source>
        <dbReference type="ARBA" id="ARBA00022723"/>
    </source>
</evidence>
<evidence type="ECO:0000256" key="1">
    <source>
        <dbReference type="ARBA" id="ARBA00001913"/>
    </source>
</evidence>
<dbReference type="SUPFAM" id="SSF51011">
    <property type="entry name" value="Glycosyl hydrolase domain"/>
    <property type="match status" value="1"/>
</dbReference>
<name>A0A3D8VQ08_9BACI</name>
<feature type="domain" description="Glycosyl hydrolase family 13 catalytic" evidence="6">
    <location>
        <begin position="47"/>
        <end position="354"/>
    </location>
</feature>
<keyword evidence="4" id="KW-0472">Membrane</keyword>
<feature type="chain" id="PRO_5017634468" description="Glycosyl hydrolase family 13 catalytic domain-containing protein" evidence="5">
    <location>
        <begin position="33"/>
        <end position="479"/>
    </location>
</feature>
<dbReference type="InterPro" id="IPR013780">
    <property type="entry name" value="Glyco_hydro_b"/>
</dbReference>
<reference evidence="7 8" key="1">
    <citation type="submission" date="2018-08" db="EMBL/GenBank/DDBJ databases">
        <title>Genome sequence of strict halophilic Halobacillus trueperi SS1 isolated from Lunsu, a salty water body of North West Himalayas.</title>
        <authorList>
            <person name="Gupta S."/>
            <person name="Sharma P."/>
            <person name="Dev K."/>
            <person name="Baumler D."/>
            <person name="Sourirajan A."/>
        </authorList>
    </citation>
    <scope>NUCLEOTIDE SEQUENCE [LARGE SCALE GENOMIC DNA]</scope>
    <source>
        <strain evidence="7 8">SS1</strain>
    </source>
</reference>
<dbReference type="Pfam" id="PF00128">
    <property type="entry name" value="Alpha-amylase"/>
    <property type="match status" value="1"/>
</dbReference>
<evidence type="ECO:0000256" key="3">
    <source>
        <dbReference type="ARBA" id="ARBA00022729"/>
    </source>
</evidence>
<keyword evidence="4" id="KW-0812">Transmembrane</keyword>
<gene>
    <name evidence="7" type="ORF">DXT76_07255</name>
</gene>
<dbReference type="GO" id="GO:0005975">
    <property type="term" value="P:carbohydrate metabolic process"/>
    <property type="evidence" value="ECO:0007669"/>
    <property type="project" value="InterPro"/>
</dbReference>
<dbReference type="Gene3D" id="2.60.40.1180">
    <property type="entry name" value="Golgi alpha-mannosidase II"/>
    <property type="match status" value="1"/>
</dbReference>
<dbReference type="SUPFAM" id="SSF51445">
    <property type="entry name" value="(Trans)glycosidases"/>
    <property type="match status" value="1"/>
</dbReference>
<dbReference type="Proteomes" id="UP000257032">
    <property type="component" value="Unassembled WGS sequence"/>
</dbReference>
<dbReference type="SMART" id="SM00642">
    <property type="entry name" value="Aamy"/>
    <property type="match status" value="1"/>
</dbReference>
<feature type="signal peptide" evidence="5">
    <location>
        <begin position="1"/>
        <end position="32"/>
    </location>
</feature>
<keyword evidence="2" id="KW-0479">Metal-binding</keyword>
<protein>
    <recommendedName>
        <fullName evidence="6">Glycosyl hydrolase family 13 catalytic domain-containing protein</fullName>
    </recommendedName>
</protein>
<dbReference type="PANTHER" id="PTHR10357">
    <property type="entry name" value="ALPHA-AMYLASE FAMILY MEMBER"/>
    <property type="match status" value="1"/>
</dbReference>
<dbReference type="Pfam" id="PF22026">
    <property type="entry name" value="Alpha-amylase_C_2"/>
    <property type="match status" value="1"/>
</dbReference>
<dbReference type="GO" id="GO:0046872">
    <property type="term" value="F:metal ion binding"/>
    <property type="evidence" value="ECO:0007669"/>
    <property type="project" value="UniProtKB-KW"/>
</dbReference>
<evidence type="ECO:0000313" key="7">
    <source>
        <dbReference type="EMBL" id="RDY71476.1"/>
    </source>
</evidence>
<evidence type="ECO:0000313" key="8">
    <source>
        <dbReference type="Proteomes" id="UP000257032"/>
    </source>
</evidence>
<dbReference type="PANTHER" id="PTHR10357:SF215">
    <property type="entry name" value="ALPHA-AMYLASE 1"/>
    <property type="match status" value="1"/>
</dbReference>
<sequence length="479" mass="54654">MTSVRGTQKMKRTIMLLACLPFLLGLPMVAEAQESEERQWQDESVYYIVVDRFMNGDMNNNEGVDLEDSNAYHGGDLSGIVDQLDYIKELGFTIIQLSPIMQNDGDIYHGFHVSDFRNVEEHFGTMEEARQVVEEAHARDIKVIFDLPIGFVSENHPWAENDAKSEWLTGEEVSSEHPWFNQLLQVDVNQEGVGTYFQETMDFWKEKTGVDGFRIITNGSDLSETTLQNNPLIMYTSSIKEDHTFRTVTREAFNQAGNSLNDLLTEEDLTKPHQLDFYDVSRFTHEAVVEGQNPITRWQLALTYVFTAPGVPVVYYGTETPLDDGGDPQNLPMMNFKAGDEKQKKRIEKLTSMREQFPALTRGDYRELYNEDGLAVFKRTYEDNEMIIAINNAEETRTMTLEGLEDDHQLRGLLHDGLVRQQNDGSYRLGMERETADVFIVEPNSGYNWLFIGFVGGVLSLFVIAVTAISLKNRKENKG</sequence>
<dbReference type="Gene3D" id="3.20.20.80">
    <property type="entry name" value="Glycosidases"/>
    <property type="match status" value="2"/>
</dbReference>
<evidence type="ECO:0000256" key="4">
    <source>
        <dbReference type="SAM" id="Phobius"/>
    </source>
</evidence>
<dbReference type="InterPro" id="IPR054174">
    <property type="entry name" value="Alpha-amylase-like_C"/>
</dbReference>
<dbReference type="InterPro" id="IPR017853">
    <property type="entry name" value="GH"/>
</dbReference>
<organism evidence="7 8">
    <name type="scientific">Halobacillus trueperi</name>
    <dbReference type="NCBI Taxonomy" id="156205"/>
    <lineage>
        <taxon>Bacteria</taxon>
        <taxon>Bacillati</taxon>
        <taxon>Bacillota</taxon>
        <taxon>Bacilli</taxon>
        <taxon>Bacillales</taxon>
        <taxon>Bacillaceae</taxon>
        <taxon>Halobacillus</taxon>
    </lineage>
</organism>
<feature type="transmembrane region" description="Helical" evidence="4">
    <location>
        <begin position="449"/>
        <end position="471"/>
    </location>
</feature>
<proteinExistence type="predicted"/>
<keyword evidence="3 5" id="KW-0732">Signal</keyword>
<evidence type="ECO:0000259" key="6">
    <source>
        <dbReference type="SMART" id="SM00642"/>
    </source>
</evidence>